<protein>
    <submittedName>
        <fullName evidence="4">Citrate lyase ACP</fullName>
    </submittedName>
</protein>
<evidence type="ECO:0000313" key="4">
    <source>
        <dbReference type="EMBL" id="ANZ44167.1"/>
    </source>
</evidence>
<sequence length="88" mass="9530">MLLLHTANAGTLESSDCFVTVAPNDDFVLDYRGANSAVFAKRTERLVRGMLAEHAVGGAKITIQDQGAIEITIKARLETALLRASREE</sequence>
<evidence type="ECO:0000256" key="3">
    <source>
        <dbReference type="ARBA" id="ARBA00022553"/>
    </source>
</evidence>
<dbReference type="Proteomes" id="UP000093044">
    <property type="component" value="Chromosome"/>
</dbReference>
<dbReference type="InterPro" id="IPR023439">
    <property type="entry name" value="Mal_deCO2ase/Cit_lyase_ACP"/>
</dbReference>
<dbReference type="GO" id="GO:0016829">
    <property type="term" value="F:lyase activity"/>
    <property type="evidence" value="ECO:0007669"/>
    <property type="project" value="UniProtKB-KW"/>
</dbReference>
<reference evidence="4" key="1">
    <citation type="submission" date="2016-08" db="EMBL/GenBank/DDBJ databases">
        <title>Complete genome of Cloacibacillus porcorum.</title>
        <authorList>
            <person name="Looft T."/>
            <person name="Bayles D.O."/>
            <person name="Alt D.P."/>
        </authorList>
    </citation>
    <scope>NUCLEOTIDE SEQUENCE [LARGE SCALE GENOMIC DNA]</scope>
    <source>
        <strain evidence="4">CL-84</strain>
    </source>
</reference>
<dbReference type="EMBL" id="CP016757">
    <property type="protein sequence ID" value="ANZ44167.1"/>
    <property type="molecule type" value="Genomic_DNA"/>
</dbReference>
<keyword evidence="2" id="KW-0963">Cytoplasm</keyword>
<keyword evidence="4" id="KW-0456">Lyase</keyword>
<dbReference type="AlphaFoldDB" id="A0A1B2I2J7"/>
<keyword evidence="5" id="KW-1185">Reference proteome</keyword>
<accession>A0A1B2I2J7</accession>
<dbReference type="GO" id="GO:0005737">
    <property type="term" value="C:cytoplasm"/>
    <property type="evidence" value="ECO:0007669"/>
    <property type="project" value="UniProtKB-SubCell"/>
</dbReference>
<proteinExistence type="predicted"/>
<dbReference type="Pfam" id="PF06857">
    <property type="entry name" value="ACP"/>
    <property type="match status" value="1"/>
</dbReference>
<evidence type="ECO:0000256" key="1">
    <source>
        <dbReference type="ARBA" id="ARBA00004496"/>
    </source>
</evidence>
<evidence type="ECO:0000313" key="5">
    <source>
        <dbReference type="Proteomes" id="UP000093044"/>
    </source>
</evidence>
<dbReference type="KEGG" id="cpor:BED41_03125"/>
<keyword evidence="3" id="KW-0597">Phosphoprotein</keyword>
<dbReference type="STRING" id="1197717.BED41_03125"/>
<evidence type="ECO:0000256" key="2">
    <source>
        <dbReference type="ARBA" id="ARBA00022490"/>
    </source>
</evidence>
<gene>
    <name evidence="4" type="ORF">BED41_03125</name>
</gene>
<dbReference type="OrthoDB" id="5702at2"/>
<name>A0A1B2I2J7_9BACT</name>
<dbReference type="GeneID" id="83056846"/>
<dbReference type="RefSeq" id="WP_066742994.1">
    <property type="nucleotide sequence ID" value="NZ_CP016757.1"/>
</dbReference>
<organism evidence="4 5">
    <name type="scientific">Cloacibacillus porcorum</name>
    <dbReference type="NCBI Taxonomy" id="1197717"/>
    <lineage>
        <taxon>Bacteria</taxon>
        <taxon>Thermotogati</taxon>
        <taxon>Synergistota</taxon>
        <taxon>Synergistia</taxon>
        <taxon>Synergistales</taxon>
        <taxon>Synergistaceae</taxon>
        <taxon>Cloacibacillus</taxon>
    </lineage>
</organism>
<dbReference type="NCBIfam" id="NF009726">
    <property type="entry name" value="PRK13253.1"/>
    <property type="match status" value="1"/>
</dbReference>
<comment type="subcellular location">
    <subcellularLocation>
        <location evidence="1">Cytoplasm</location>
    </subcellularLocation>
</comment>